<dbReference type="Proteomes" id="UP000006671">
    <property type="component" value="Unassembled WGS sequence"/>
</dbReference>
<dbReference type="EMBL" id="GG738860">
    <property type="protein sequence ID" value="EFC46113.1"/>
    <property type="molecule type" value="Genomic_DNA"/>
</dbReference>
<dbReference type="InParanoid" id="D2VAP6"/>
<dbReference type="Gene3D" id="3.40.630.30">
    <property type="match status" value="1"/>
</dbReference>
<dbReference type="OrthoDB" id="8113373at2759"/>
<proteinExistence type="predicted"/>
<accession>D2VAP6</accession>
<dbReference type="GeneID" id="8850543"/>
<sequence length="260" mass="29884">MKSFKLLINKQVPTLKRFNNFSISTRVNVKKCYSVHKSFTIEPLTKENVKEAILLTSMTFGKHEPIMGNKFQPTDIYHFASILAHRAVEEGLGHVAIDKSGCDHVKSVFDDSFSTIDFYPEGLQLFEDLHTQYFEFIANHPQHEKFGIHTPEKMFTPQNVGKILHFLVGVTADFYQGNGVMSELSKVHLQDCKERGFEQAFAECSSNYSTKALEKNGFSIQNRIVYADYEIKNEKLGTKKPFLHVPQPHQSMNLVWKYKL</sequence>
<dbReference type="InterPro" id="IPR016181">
    <property type="entry name" value="Acyl_CoA_acyltransferase"/>
</dbReference>
<dbReference type="KEGG" id="ngr:NAEGRDRAFT_48006"/>
<keyword evidence="2" id="KW-1185">Reference proteome</keyword>
<protein>
    <submittedName>
        <fullName evidence="1">Predicted protein</fullName>
    </submittedName>
</protein>
<dbReference type="RefSeq" id="XP_002678857.1">
    <property type="nucleotide sequence ID" value="XM_002678811.1"/>
</dbReference>
<evidence type="ECO:0000313" key="2">
    <source>
        <dbReference type="Proteomes" id="UP000006671"/>
    </source>
</evidence>
<dbReference type="AlphaFoldDB" id="D2VAP6"/>
<dbReference type="SUPFAM" id="SSF55729">
    <property type="entry name" value="Acyl-CoA N-acyltransferases (Nat)"/>
    <property type="match status" value="1"/>
</dbReference>
<evidence type="ECO:0000313" key="1">
    <source>
        <dbReference type="EMBL" id="EFC46113.1"/>
    </source>
</evidence>
<dbReference type="VEuPathDB" id="AmoebaDB:NAEGRDRAFT_48006"/>
<name>D2VAP6_NAEGR</name>
<organism evidence="2">
    <name type="scientific">Naegleria gruberi</name>
    <name type="common">Amoeba</name>
    <dbReference type="NCBI Taxonomy" id="5762"/>
    <lineage>
        <taxon>Eukaryota</taxon>
        <taxon>Discoba</taxon>
        <taxon>Heterolobosea</taxon>
        <taxon>Tetramitia</taxon>
        <taxon>Eutetramitia</taxon>
        <taxon>Vahlkampfiidae</taxon>
        <taxon>Naegleria</taxon>
    </lineage>
</organism>
<reference evidence="1 2" key="1">
    <citation type="journal article" date="2010" name="Cell">
        <title>The genome of Naegleria gruberi illuminates early eukaryotic versatility.</title>
        <authorList>
            <person name="Fritz-Laylin L.K."/>
            <person name="Prochnik S.E."/>
            <person name="Ginger M.L."/>
            <person name="Dacks J.B."/>
            <person name="Carpenter M.L."/>
            <person name="Field M.C."/>
            <person name="Kuo A."/>
            <person name="Paredez A."/>
            <person name="Chapman J."/>
            <person name="Pham J."/>
            <person name="Shu S."/>
            <person name="Neupane R."/>
            <person name="Cipriano M."/>
            <person name="Mancuso J."/>
            <person name="Tu H."/>
            <person name="Salamov A."/>
            <person name="Lindquist E."/>
            <person name="Shapiro H."/>
            <person name="Lucas S."/>
            <person name="Grigoriev I.V."/>
            <person name="Cande W.Z."/>
            <person name="Fulton C."/>
            <person name="Rokhsar D.S."/>
            <person name="Dawson S.C."/>
        </authorList>
    </citation>
    <scope>NUCLEOTIDE SEQUENCE [LARGE SCALE GENOMIC DNA]</scope>
    <source>
        <strain evidence="1 2">NEG-M</strain>
    </source>
</reference>
<gene>
    <name evidence="1" type="ORF">NAEGRDRAFT_48006</name>
</gene>